<dbReference type="EMBL" id="AGAY01000013">
    <property type="protein sequence ID" value="EGY53449.1"/>
    <property type="molecule type" value="Genomic_DNA"/>
</dbReference>
<dbReference type="OrthoDB" id="8607362at2"/>
<keyword evidence="3" id="KW-1185">Reference proteome</keyword>
<dbReference type="RefSeq" id="WP_009118068.1">
    <property type="nucleotide sequence ID" value="NZ_JH164926.1"/>
</dbReference>
<protein>
    <recommendedName>
        <fullName evidence="4">Periplasmic protein</fullName>
    </recommendedName>
</protein>
<organism evidence="2 3">
    <name type="scientific">Neisseria shayeganii 871</name>
    <dbReference type="NCBI Taxonomy" id="1032488"/>
    <lineage>
        <taxon>Bacteria</taxon>
        <taxon>Pseudomonadati</taxon>
        <taxon>Pseudomonadota</taxon>
        <taxon>Betaproteobacteria</taxon>
        <taxon>Neisseriales</taxon>
        <taxon>Neisseriaceae</taxon>
        <taxon>Neisseria</taxon>
    </lineage>
</organism>
<evidence type="ECO:0000313" key="3">
    <source>
        <dbReference type="Proteomes" id="UP000003019"/>
    </source>
</evidence>
<proteinExistence type="predicted"/>
<reference evidence="2 3" key="1">
    <citation type="submission" date="2011-05" db="EMBL/GenBank/DDBJ databases">
        <authorList>
            <person name="Muzny D."/>
            <person name="Qin X."/>
            <person name="Deng J."/>
            <person name="Jiang H."/>
            <person name="Liu Y."/>
            <person name="Qu J."/>
            <person name="Song X.-Z."/>
            <person name="Zhang L."/>
            <person name="Thornton R."/>
            <person name="Coyle M."/>
            <person name="Francisco L."/>
            <person name="Jackson L."/>
            <person name="Javaid M."/>
            <person name="Korchina V."/>
            <person name="Kovar C."/>
            <person name="Mata R."/>
            <person name="Mathew T."/>
            <person name="Ngo R."/>
            <person name="Nguyen L."/>
            <person name="Nguyen N."/>
            <person name="Okwuonu G."/>
            <person name="Ongeri F."/>
            <person name="Pham C."/>
            <person name="Simmons D."/>
            <person name="Wilczek-Boney K."/>
            <person name="Hale W."/>
            <person name="Jakkamsetti A."/>
            <person name="Pham P."/>
            <person name="Ruth R."/>
            <person name="San Lucas F."/>
            <person name="Warren J."/>
            <person name="Zhang J."/>
            <person name="Zhao Z."/>
            <person name="Zhou C."/>
            <person name="Zhu D."/>
            <person name="Lee S."/>
            <person name="Bess C."/>
            <person name="Blankenburg K."/>
            <person name="Forbes L."/>
            <person name="Fu Q."/>
            <person name="Gubbala S."/>
            <person name="Hirani K."/>
            <person name="Jayaseelan J.C."/>
            <person name="Lara F."/>
            <person name="Munidasa M."/>
            <person name="Palculict T."/>
            <person name="Patil S."/>
            <person name="Pu L.-L."/>
            <person name="Saada N."/>
            <person name="Tang L."/>
            <person name="Weissenberger G."/>
            <person name="Zhu Y."/>
            <person name="Hemphill L."/>
            <person name="Shang Y."/>
            <person name="Youmans B."/>
            <person name="Ayvaz T."/>
            <person name="Ross M."/>
            <person name="Santibanez J."/>
            <person name="Aqrawi P."/>
            <person name="Gross S."/>
            <person name="Joshi V."/>
            <person name="Fowler G."/>
            <person name="Nazareth L."/>
            <person name="Reid J."/>
            <person name="Worley K."/>
            <person name="Petrosino J."/>
            <person name="Highlander S."/>
            <person name="Gibbs R."/>
        </authorList>
    </citation>
    <scope>NUCLEOTIDE SEQUENCE [LARGE SCALE GENOMIC DNA]</scope>
    <source>
        <strain evidence="2 3">871</strain>
    </source>
</reference>
<gene>
    <name evidence="2" type="ORF">HMPREF9371_0374</name>
</gene>
<feature type="chain" id="PRO_5003462181" description="Periplasmic protein" evidence="1">
    <location>
        <begin position="18"/>
        <end position="126"/>
    </location>
</feature>
<feature type="signal peptide" evidence="1">
    <location>
        <begin position="1"/>
        <end position="17"/>
    </location>
</feature>
<keyword evidence="1" id="KW-0732">Signal</keyword>
<evidence type="ECO:0000313" key="2">
    <source>
        <dbReference type="EMBL" id="EGY53449.1"/>
    </source>
</evidence>
<evidence type="ECO:0008006" key="4">
    <source>
        <dbReference type="Google" id="ProtNLM"/>
    </source>
</evidence>
<evidence type="ECO:0000256" key="1">
    <source>
        <dbReference type="SAM" id="SignalP"/>
    </source>
</evidence>
<sequence length="126" mass="14683">MKRMLCALMLFPAAVWAQGKDDELAQCSQIFRDNMNIVVFPMRCTGVPPAQPLAEEKLENHLRQTQRCEDLLAGKYAANAQRIERELQAYVLPVAEEVRRLQRDPQAMLRFCEAQHRRAYETLMKY</sequence>
<dbReference type="Proteomes" id="UP000003019">
    <property type="component" value="Unassembled WGS sequence"/>
</dbReference>
<dbReference type="AlphaFoldDB" id="G4CFI5"/>
<comment type="caution">
    <text evidence="2">The sequence shown here is derived from an EMBL/GenBank/DDBJ whole genome shotgun (WGS) entry which is preliminary data.</text>
</comment>
<name>G4CFI5_9NEIS</name>
<dbReference type="PATRIC" id="fig|1032488.3.peg.346"/>
<accession>G4CFI5</accession>
<dbReference type="HOGENOM" id="CLU_161894_0_0_4"/>